<dbReference type="PRINTS" id="PR00344">
    <property type="entry name" value="BCTRLSENSOR"/>
</dbReference>
<evidence type="ECO:0000256" key="3">
    <source>
        <dbReference type="ARBA" id="ARBA00022553"/>
    </source>
</evidence>
<dbReference type="InterPro" id="IPR004358">
    <property type="entry name" value="Sig_transdc_His_kin-like_C"/>
</dbReference>
<dbReference type="InterPro" id="IPR015943">
    <property type="entry name" value="WD40/YVTN_repeat-like_dom_sf"/>
</dbReference>
<dbReference type="InterPro" id="IPR011006">
    <property type="entry name" value="CheY-like_superfamily"/>
</dbReference>
<keyword evidence="3 6" id="KW-0597">Phosphoprotein</keyword>
<feature type="domain" description="Response regulatory" evidence="10">
    <location>
        <begin position="1021"/>
        <end position="1136"/>
    </location>
</feature>
<accession>A0ABY9Y3Y7</accession>
<organism evidence="11 12">
    <name type="scientific">Thalassobellus suaedae</name>
    <dbReference type="NCBI Taxonomy" id="3074124"/>
    <lineage>
        <taxon>Bacteria</taxon>
        <taxon>Pseudomonadati</taxon>
        <taxon>Bacteroidota</taxon>
        <taxon>Flavobacteriia</taxon>
        <taxon>Flavobacteriales</taxon>
        <taxon>Flavobacteriaceae</taxon>
        <taxon>Thalassobellus</taxon>
    </lineage>
</organism>
<dbReference type="PROSITE" id="PS50109">
    <property type="entry name" value="HIS_KIN"/>
    <property type="match status" value="1"/>
</dbReference>
<dbReference type="CDD" id="cd17574">
    <property type="entry name" value="REC_OmpR"/>
    <property type="match status" value="1"/>
</dbReference>
<proteinExistence type="predicted"/>
<dbReference type="Pfam" id="PF12833">
    <property type="entry name" value="HTH_18"/>
    <property type="match status" value="1"/>
</dbReference>
<evidence type="ECO:0000256" key="1">
    <source>
        <dbReference type="ARBA" id="ARBA00000085"/>
    </source>
</evidence>
<dbReference type="SUPFAM" id="SSF46689">
    <property type="entry name" value="Homeodomain-like"/>
    <property type="match status" value="1"/>
</dbReference>
<evidence type="ECO:0000256" key="6">
    <source>
        <dbReference type="PROSITE-ProRule" id="PRU00169"/>
    </source>
</evidence>
<dbReference type="GO" id="GO:0005524">
    <property type="term" value="F:ATP binding"/>
    <property type="evidence" value="ECO:0007669"/>
    <property type="project" value="UniProtKB-KW"/>
</dbReference>
<dbReference type="InterPro" id="IPR036097">
    <property type="entry name" value="HisK_dim/P_sf"/>
</dbReference>
<dbReference type="Proteomes" id="UP001303407">
    <property type="component" value="Chromosome"/>
</dbReference>
<name>A0ABY9Y3Y7_9FLAO</name>
<evidence type="ECO:0000256" key="2">
    <source>
        <dbReference type="ARBA" id="ARBA00012438"/>
    </source>
</evidence>
<dbReference type="PROSITE" id="PS01124">
    <property type="entry name" value="HTH_ARAC_FAMILY_2"/>
    <property type="match status" value="1"/>
</dbReference>
<dbReference type="Gene3D" id="3.30.565.10">
    <property type="entry name" value="Histidine kinase-like ATPase, C-terminal domain"/>
    <property type="match status" value="1"/>
</dbReference>
<dbReference type="Pfam" id="PF00072">
    <property type="entry name" value="Response_reg"/>
    <property type="match status" value="1"/>
</dbReference>
<dbReference type="SUPFAM" id="SSF52172">
    <property type="entry name" value="CheY-like"/>
    <property type="match status" value="1"/>
</dbReference>
<dbReference type="InterPro" id="IPR001789">
    <property type="entry name" value="Sig_transdc_resp-reg_receiver"/>
</dbReference>
<evidence type="ECO:0000313" key="11">
    <source>
        <dbReference type="EMBL" id="WNH12957.1"/>
    </source>
</evidence>
<dbReference type="SMART" id="SM00388">
    <property type="entry name" value="HisKA"/>
    <property type="match status" value="1"/>
</dbReference>
<dbReference type="Gene3D" id="3.40.50.2300">
    <property type="match status" value="1"/>
</dbReference>
<dbReference type="Gene3D" id="1.10.287.130">
    <property type="match status" value="1"/>
</dbReference>
<dbReference type="InterPro" id="IPR009057">
    <property type="entry name" value="Homeodomain-like_sf"/>
</dbReference>
<dbReference type="Pfam" id="PF07494">
    <property type="entry name" value="Reg_prop"/>
    <property type="match status" value="3"/>
</dbReference>
<dbReference type="PANTHER" id="PTHR43547:SF2">
    <property type="entry name" value="HYBRID SIGNAL TRANSDUCTION HISTIDINE KINASE C"/>
    <property type="match status" value="1"/>
</dbReference>
<feature type="modified residue" description="4-aspartylphosphate" evidence="6">
    <location>
        <position position="1069"/>
    </location>
</feature>
<dbReference type="Gene3D" id="2.60.40.10">
    <property type="entry name" value="Immunoglobulins"/>
    <property type="match status" value="1"/>
</dbReference>
<dbReference type="InterPro" id="IPR013783">
    <property type="entry name" value="Ig-like_fold"/>
</dbReference>
<keyword evidence="12" id="KW-1185">Reference proteome</keyword>
<gene>
    <name evidence="11" type="ORF">RHP49_01585</name>
</gene>
<dbReference type="CDD" id="cd00075">
    <property type="entry name" value="HATPase"/>
    <property type="match status" value="1"/>
</dbReference>
<feature type="domain" description="HTH araC/xylS-type" evidence="8">
    <location>
        <begin position="1168"/>
        <end position="1267"/>
    </location>
</feature>
<dbReference type="PANTHER" id="PTHR43547">
    <property type="entry name" value="TWO-COMPONENT HISTIDINE KINASE"/>
    <property type="match status" value="1"/>
</dbReference>
<dbReference type="SUPFAM" id="SSF55874">
    <property type="entry name" value="ATPase domain of HSP90 chaperone/DNA topoisomerase II/histidine kinase"/>
    <property type="match status" value="1"/>
</dbReference>
<keyword evidence="5" id="KW-0804">Transcription</keyword>
<dbReference type="InterPro" id="IPR011110">
    <property type="entry name" value="Reg_prop"/>
</dbReference>
<evidence type="ECO:0000259" key="9">
    <source>
        <dbReference type="PROSITE" id="PS50109"/>
    </source>
</evidence>
<keyword evidence="11" id="KW-0067">ATP-binding</keyword>
<dbReference type="InterPro" id="IPR036890">
    <property type="entry name" value="HATPase_C_sf"/>
</dbReference>
<keyword evidence="11" id="KW-0547">Nucleotide-binding</keyword>
<dbReference type="SUPFAM" id="SSF63829">
    <property type="entry name" value="Calcium-dependent phosphotriesterase"/>
    <property type="match status" value="2"/>
</dbReference>
<dbReference type="Pfam" id="PF00512">
    <property type="entry name" value="HisKA"/>
    <property type="match status" value="1"/>
</dbReference>
<dbReference type="PROSITE" id="PS50110">
    <property type="entry name" value="RESPONSE_REGULATORY"/>
    <property type="match status" value="1"/>
</dbReference>
<dbReference type="Gene3D" id="1.10.10.60">
    <property type="entry name" value="Homeodomain-like"/>
    <property type="match status" value="2"/>
</dbReference>
<dbReference type="Gene3D" id="2.130.10.10">
    <property type="entry name" value="YVTN repeat-like/Quinoprotein amine dehydrogenase"/>
    <property type="match status" value="2"/>
</dbReference>
<dbReference type="SMART" id="SM00448">
    <property type="entry name" value="REC"/>
    <property type="match status" value="1"/>
</dbReference>
<dbReference type="InterPro" id="IPR003594">
    <property type="entry name" value="HATPase_dom"/>
</dbReference>
<feature type="domain" description="Histidine kinase" evidence="9">
    <location>
        <begin position="782"/>
        <end position="1000"/>
    </location>
</feature>
<dbReference type="SMART" id="SM00342">
    <property type="entry name" value="HTH_ARAC"/>
    <property type="match status" value="1"/>
</dbReference>
<evidence type="ECO:0000259" key="10">
    <source>
        <dbReference type="PROSITE" id="PS50110"/>
    </source>
</evidence>
<evidence type="ECO:0000313" key="12">
    <source>
        <dbReference type="Proteomes" id="UP001303407"/>
    </source>
</evidence>
<keyword evidence="7" id="KW-0472">Membrane</keyword>
<dbReference type="SMART" id="SM00387">
    <property type="entry name" value="HATPase_c"/>
    <property type="match status" value="1"/>
</dbReference>
<comment type="catalytic activity">
    <reaction evidence="1">
        <text>ATP + protein L-histidine = ADP + protein N-phospho-L-histidine.</text>
        <dbReference type="EC" id="2.7.13.3"/>
    </reaction>
</comment>
<dbReference type="InterPro" id="IPR003661">
    <property type="entry name" value="HisK_dim/P_dom"/>
</dbReference>
<dbReference type="SUPFAM" id="SSF47384">
    <property type="entry name" value="Homodimeric domain of signal transducing histidine kinase"/>
    <property type="match status" value="1"/>
</dbReference>
<dbReference type="InterPro" id="IPR018060">
    <property type="entry name" value="HTH_AraC"/>
</dbReference>
<protein>
    <recommendedName>
        <fullName evidence="2">histidine kinase</fullName>
        <ecNumber evidence="2">2.7.13.3</ecNumber>
    </recommendedName>
</protein>
<dbReference type="Pfam" id="PF02518">
    <property type="entry name" value="HATPase_c"/>
    <property type="match status" value="1"/>
</dbReference>
<dbReference type="EMBL" id="CP134536">
    <property type="protein sequence ID" value="WNH12957.1"/>
    <property type="molecule type" value="Genomic_DNA"/>
</dbReference>
<dbReference type="EC" id="2.7.13.3" evidence="2"/>
<keyword evidence="7" id="KW-1133">Transmembrane helix</keyword>
<keyword evidence="4" id="KW-0805">Transcription regulation</keyword>
<reference evidence="11 12" key="1">
    <citation type="submission" date="2023-09" db="EMBL/GenBank/DDBJ databases">
        <title>Thalassobella suaedae gen. nov., sp. nov., a marine bacterium of the family Flavobacteriaceae isolated from a halophyte Suaeda japonica.</title>
        <authorList>
            <person name="Lee S.Y."/>
            <person name="Hwang C.Y."/>
        </authorList>
    </citation>
    <scope>NUCLEOTIDE SEQUENCE [LARGE SCALE GENOMIC DNA]</scope>
    <source>
        <strain evidence="11 12">HL-DH10</strain>
    </source>
</reference>
<evidence type="ECO:0000256" key="7">
    <source>
        <dbReference type="SAM" id="Phobius"/>
    </source>
</evidence>
<dbReference type="InterPro" id="IPR005467">
    <property type="entry name" value="His_kinase_dom"/>
</dbReference>
<evidence type="ECO:0000259" key="8">
    <source>
        <dbReference type="PROSITE" id="PS01124"/>
    </source>
</evidence>
<dbReference type="RefSeq" id="WP_415862937.1">
    <property type="nucleotide sequence ID" value="NZ_CP134536.1"/>
</dbReference>
<evidence type="ECO:0000256" key="5">
    <source>
        <dbReference type="ARBA" id="ARBA00023163"/>
    </source>
</evidence>
<sequence>MFDNYKPSIEANSVRCFLEDPQGLIWVGTNGGLFSFDGYNTYPHSKGLTSAKSLINCAIQISNNYLLLGSETGLLLFNIVLDEFEPFLGEFKQDVRSLLQIGDDIWIGCTEGLFIYNLSTKEIKEYLLDSKLGIKFQMTYALAEFENYVYLGANGKFGRVSLLNKKYEPLDSSKVGGSFLIHNLLKDPLRKCVWIGRGGSLIKYTPATKIFEYIGEFNVVKSMALDYNNNVVMGTDNGLCIYNESGPQFIFHDSRNPKSLVNNVIWSVYKDKSENIWLGTDNGFSFSPKYSHMNIIPIYEITGTSDGNQFHSIYKDSYNNYWLGGTNGLTMCQDNIEGSQHTSTFKMGGSQNYISHNHIRDVFEDKDHTLWVATDYGLNRFNRDSKSFTRFYVNFADRKQNSNWVYDLIHDLQNRLWIATFNGGIFVIDKQKLSSNKYSAEADLNYSTTNGLSGNNVAFIVSDNDDNIWALIHNTGIDVINSVTENIQHFPIKHYTNGIIPNYMLIGSKGYIWAGFSQGIARINPSSKTVKIINFDGVDKTEVLAMTEVNNSIWVSTTNGIWIIDKVNLSSDYIPVINKTFTAIHFDKEENKVLLGGNDFIGISDPNKPTPIISNKIVISSIQINNQPYVNQTNSPTISYIEELKLPYNQNNIKIEFSNLVYSEENRAAFIYKVNDEEVWNSIASGENSIQLNKLKPGRYNISISKMSPKGVPANVMKSFLIIITPPWYTTHLAKAFYTLFIILFFLWVYFFITSKNRMKYEQIEKEKTLEQSKHKIAFFSDVAHEFKTPLSLIIAPLSRLIESTKNEKDRSALVMTHQNALKLNALIHQAIAYYRDDSKVNIGLLLSKVELVSFLRTIFSAHEEVMKSKQIEFIFNSNIDLVSINIDTVKMESVFNNLFSNACKFSSAGDRIISTIEVDEKNNYVEIKVSDTGYGIPAKDLPYIFQRFYQSSNNTKKQEGTGIGLFLVKNYVELHGGSVAVISDVNEGTTFTITLPIISSEEKVNSIIHKLDEGKGEKPLIVIVEDNLAIAEFIYNTFIQEFRCIIANNGKTGLKTCMDLKPDIIISDVMMPVMDGLEMAKRLKKHIPTSTIPTIFLTAKDDKETELKSIELNIDAFITKPFDASILYSRVNQLLENRIIFEKKVRIEKLASPIRPQIISKDEQLLGKITKIIEDNIDDPELNVKMLCELADIPSKQLYRKIKQLTGFSTVEYIRSIRIKKAATYLSNKNFTVAEVMYMVGFSNHSYFSKCFHAEFGKTPRHFLEQTNKG</sequence>
<feature type="transmembrane region" description="Helical" evidence="7">
    <location>
        <begin position="736"/>
        <end position="753"/>
    </location>
</feature>
<evidence type="ECO:0000256" key="4">
    <source>
        <dbReference type="ARBA" id="ARBA00023015"/>
    </source>
</evidence>
<keyword evidence="7" id="KW-0812">Transmembrane</keyword>
<dbReference type="CDD" id="cd00082">
    <property type="entry name" value="HisKA"/>
    <property type="match status" value="1"/>
</dbReference>